<evidence type="ECO:0000313" key="2">
    <source>
        <dbReference type="EMBL" id="ADI15379.1"/>
    </source>
</evidence>
<dbReference type="RefSeq" id="WP_013178742.1">
    <property type="nucleotide sequence ID" value="NC_014221.1"/>
</dbReference>
<dbReference type="eggNOG" id="COG0667">
    <property type="taxonomic scope" value="Bacteria"/>
</dbReference>
<dbReference type="OrthoDB" id="9773828at2"/>
<dbReference type="PANTHER" id="PTHR43312">
    <property type="entry name" value="D-THREO-ALDOSE 1-DEHYDROGENASE"/>
    <property type="match status" value="1"/>
</dbReference>
<sequence>MHYRQLGKTGIRVSEIGFGAWGIGGGWGERDDTAALAALERALEEGITFIDTALGYGEGHSERLIGQVVGGSDREVVIATKVPPKNRLWPARKGTTLAETFPKDYVLACTDQSLQNLGKEQVDVLQFHVWDDAWAHEAAWRETVEELKRSGRIRAFGLSLNDHEPENALAALETGLVDTVQVIYNIFDQTPAERLFPACERLGVGVIVRVPLDEGGLTGAITPETTFEEGDWRASYFAGERKAQVYERTQALAFLTEDGATLAEAALRFTLSHPAVSTVIPGMRSPARVAQNAAVSDGRLLSPEVLARLKDHAWPRNFYRAD</sequence>
<evidence type="ECO:0000259" key="1">
    <source>
        <dbReference type="Pfam" id="PF00248"/>
    </source>
</evidence>
<dbReference type="HOGENOM" id="CLU_023205_2_3_0"/>
<name>D7CSF9_TRURR</name>
<gene>
    <name evidence="2" type="ordered locus">Trad_2269</name>
</gene>
<protein>
    <submittedName>
        <fullName evidence="2">Aldo/keto reductase</fullName>
    </submittedName>
</protein>
<reference evidence="2 3" key="2">
    <citation type="journal article" date="2011" name="Stand. Genomic Sci.">
        <title>Complete genome sequence of Truepera radiovictrix type strain (RQ-24).</title>
        <authorList>
            <person name="Ivanova N."/>
            <person name="Rohde C."/>
            <person name="Munk C."/>
            <person name="Nolan M."/>
            <person name="Lucas S."/>
            <person name="Del Rio T.G."/>
            <person name="Tice H."/>
            <person name="Deshpande S."/>
            <person name="Cheng J.F."/>
            <person name="Tapia R."/>
            <person name="Han C."/>
            <person name="Goodwin L."/>
            <person name="Pitluck S."/>
            <person name="Liolios K."/>
            <person name="Mavromatis K."/>
            <person name="Mikhailova N."/>
            <person name="Pati A."/>
            <person name="Chen A."/>
            <person name="Palaniappan K."/>
            <person name="Land M."/>
            <person name="Hauser L."/>
            <person name="Chang Y.J."/>
            <person name="Jeffries C.D."/>
            <person name="Brambilla E."/>
            <person name="Rohde M."/>
            <person name="Goker M."/>
            <person name="Tindall B.J."/>
            <person name="Woyke T."/>
            <person name="Bristow J."/>
            <person name="Eisen J.A."/>
            <person name="Markowitz V."/>
            <person name="Hugenholtz P."/>
            <person name="Kyrpides N.C."/>
            <person name="Klenk H.P."/>
            <person name="Lapidus A."/>
        </authorList>
    </citation>
    <scope>NUCLEOTIDE SEQUENCE [LARGE SCALE GENOMIC DNA]</scope>
    <source>
        <strain evidence="3">DSM 17093 / CIP 108686 / LMG 22925 / RQ-24</strain>
    </source>
</reference>
<dbReference type="Gene3D" id="3.20.20.100">
    <property type="entry name" value="NADP-dependent oxidoreductase domain"/>
    <property type="match status" value="1"/>
</dbReference>
<dbReference type="PANTHER" id="PTHR43312:SF1">
    <property type="entry name" value="NADP-DEPENDENT OXIDOREDUCTASE DOMAIN-CONTAINING PROTEIN"/>
    <property type="match status" value="1"/>
</dbReference>
<dbReference type="InterPro" id="IPR053135">
    <property type="entry name" value="AKR2_Oxidoreductase"/>
</dbReference>
<feature type="domain" description="NADP-dependent oxidoreductase" evidence="1">
    <location>
        <begin position="15"/>
        <end position="312"/>
    </location>
</feature>
<dbReference type="SUPFAM" id="SSF51430">
    <property type="entry name" value="NAD(P)-linked oxidoreductase"/>
    <property type="match status" value="1"/>
</dbReference>
<dbReference type="InterPro" id="IPR023210">
    <property type="entry name" value="NADP_OxRdtase_dom"/>
</dbReference>
<proteinExistence type="predicted"/>
<dbReference type="CDD" id="cd19086">
    <property type="entry name" value="AKR_AKR11C1"/>
    <property type="match status" value="1"/>
</dbReference>
<accession>D7CSF9</accession>
<dbReference type="InterPro" id="IPR036812">
    <property type="entry name" value="NAD(P)_OxRdtase_dom_sf"/>
</dbReference>
<keyword evidence="3" id="KW-1185">Reference proteome</keyword>
<dbReference type="KEGG" id="tra:Trad_2269"/>
<reference evidence="3" key="1">
    <citation type="submission" date="2010-05" db="EMBL/GenBank/DDBJ databases">
        <title>The complete genome of Truepera radiovictris DSM 17093.</title>
        <authorList>
            <consortium name="US DOE Joint Genome Institute (JGI-PGF)"/>
            <person name="Lucas S."/>
            <person name="Copeland A."/>
            <person name="Lapidus A."/>
            <person name="Glavina del Rio T."/>
            <person name="Dalin E."/>
            <person name="Tice H."/>
            <person name="Bruce D."/>
            <person name="Goodwin L."/>
            <person name="Pitluck S."/>
            <person name="Kyrpides N."/>
            <person name="Mavromatis K."/>
            <person name="Ovchinnikova G."/>
            <person name="Munk A.C."/>
            <person name="Detter J.C."/>
            <person name="Han C."/>
            <person name="Tapia R."/>
            <person name="Land M."/>
            <person name="Hauser L."/>
            <person name="Markowitz V."/>
            <person name="Cheng J.-F."/>
            <person name="Hugenholtz P."/>
            <person name="Woyke T."/>
            <person name="Wu D."/>
            <person name="Tindall B."/>
            <person name="Pomrenke H.G."/>
            <person name="Brambilla E."/>
            <person name="Klenk H.-P."/>
            <person name="Eisen J.A."/>
        </authorList>
    </citation>
    <scope>NUCLEOTIDE SEQUENCE [LARGE SCALE GENOMIC DNA]</scope>
    <source>
        <strain evidence="3">DSM 17093 / CIP 108686 / LMG 22925 / RQ-24</strain>
    </source>
</reference>
<dbReference type="Pfam" id="PF00248">
    <property type="entry name" value="Aldo_ket_red"/>
    <property type="match status" value="1"/>
</dbReference>
<dbReference type="Proteomes" id="UP000000379">
    <property type="component" value="Chromosome"/>
</dbReference>
<dbReference type="EMBL" id="CP002049">
    <property type="protein sequence ID" value="ADI15379.1"/>
    <property type="molecule type" value="Genomic_DNA"/>
</dbReference>
<evidence type="ECO:0000313" key="3">
    <source>
        <dbReference type="Proteomes" id="UP000000379"/>
    </source>
</evidence>
<organism evidence="2 3">
    <name type="scientific">Truepera radiovictrix (strain DSM 17093 / CIP 108686 / LMG 22925 / RQ-24)</name>
    <dbReference type="NCBI Taxonomy" id="649638"/>
    <lineage>
        <taxon>Bacteria</taxon>
        <taxon>Thermotogati</taxon>
        <taxon>Deinococcota</taxon>
        <taxon>Deinococci</taxon>
        <taxon>Trueperales</taxon>
        <taxon>Trueperaceae</taxon>
        <taxon>Truepera</taxon>
    </lineage>
</organism>
<dbReference type="AlphaFoldDB" id="D7CSF9"/>